<feature type="region of interest" description="Disordered" evidence="1">
    <location>
        <begin position="1"/>
        <end position="38"/>
    </location>
</feature>
<accession>A0AAW2UJP4</accession>
<feature type="compositionally biased region" description="Polar residues" evidence="1">
    <location>
        <begin position="7"/>
        <end position="22"/>
    </location>
</feature>
<reference evidence="2" key="2">
    <citation type="journal article" date="2024" name="Plant">
        <title>Genomic evolution and insights into agronomic trait innovations of Sesamum species.</title>
        <authorList>
            <person name="Miao H."/>
            <person name="Wang L."/>
            <person name="Qu L."/>
            <person name="Liu H."/>
            <person name="Sun Y."/>
            <person name="Le M."/>
            <person name="Wang Q."/>
            <person name="Wei S."/>
            <person name="Zheng Y."/>
            <person name="Lin W."/>
            <person name="Duan Y."/>
            <person name="Cao H."/>
            <person name="Xiong S."/>
            <person name="Wang X."/>
            <person name="Wei L."/>
            <person name="Li C."/>
            <person name="Ma Q."/>
            <person name="Ju M."/>
            <person name="Zhao R."/>
            <person name="Li G."/>
            <person name="Mu C."/>
            <person name="Tian Q."/>
            <person name="Mei H."/>
            <person name="Zhang T."/>
            <person name="Gao T."/>
            <person name="Zhang H."/>
        </authorList>
    </citation>
    <scope>NUCLEOTIDE SEQUENCE</scope>
    <source>
        <strain evidence="2">KEN1</strain>
    </source>
</reference>
<comment type="caution">
    <text evidence="2">The sequence shown here is derived from an EMBL/GenBank/DDBJ whole genome shotgun (WGS) entry which is preliminary data.</text>
</comment>
<sequence length="72" mass="7582">MPRRSKGQPSGESSPSPATEVSSEAMALTSGTSSSMSEKAIKKIVDQMALPSDYEYVIPSPLDRVNNPPPGC</sequence>
<proteinExistence type="predicted"/>
<reference evidence="2" key="1">
    <citation type="submission" date="2020-06" db="EMBL/GenBank/DDBJ databases">
        <authorList>
            <person name="Li T."/>
            <person name="Hu X."/>
            <person name="Zhang T."/>
            <person name="Song X."/>
            <person name="Zhang H."/>
            <person name="Dai N."/>
            <person name="Sheng W."/>
            <person name="Hou X."/>
            <person name="Wei L."/>
        </authorList>
    </citation>
    <scope>NUCLEOTIDE SEQUENCE</scope>
    <source>
        <strain evidence="2">KEN1</strain>
        <tissue evidence="2">Leaf</tissue>
    </source>
</reference>
<organism evidence="2">
    <name type="scientific">Sesamum latifolium</name>
    <dbReference type="NCBI Taxonomy" id="2727402"/>
    <lineage>
        <taxon>Eukaryota</taxon>
        <taxon>Viridiplantae</taxon>
        <taxon>Streptophyta</taxon>
        <taxon>Embryophyta</taxon>
        <taxon>Tracheophyta</taxon>
        <taxon>Spermatophyta</taxon>
        <taxon>Magnoliopsida</taxon>
        <taxon>eudicotyledons</taxon>
        <taxon>Gunneridae</taxon>
        <taxon>Pentapetalae</taxon>
        <taxon>asterids</taxon>
        <taxon>lamiids</taxon>
        <taxon>Lamiales</taxon>
        <taxon>Pedaliaceae</taxon>
        <taxon>Sesamum</taxon>
    </lineage>
</organism>
<gene>
    <name evidence="2" type="ORF">Slati_3522100</name>
</gene>
<name>A0AAW2UJP4_9LAMI</name>
<evidence type="ECO:0000256" key="1">
    <source>
        <dbReference type="SAM" id="MobiDB-lite"/>
    </source>
</evidence>
<dbReference type="EMBL" id="JACGWN010000012">
    <property type="protein sequence ID" value="KAL0416902.1"/>
    <property type="molecule type" value="Genomic_DNA"/>
</dbReference>
<dbReference type="AlphaFoldDB" id="A0AAW2UJP4"/>
<protein>
    <submittedName>
        <fullName evidence="2">Uncharacterized protein</fullName>
    </submittedName>
</protein>
<evidence type="ECO:0000313" key="2">
    <source>
        <dbReference type="EMBL" id="KAL0416902.1"/>
    </source>
</evidence>